<protein>
    <submittedName>
        <fullName evidence="2">Uncharacterized protein</fullName>
    </submittedName>
</protein>
<evidence type="ECO:0000313" key="2">
    <source>
        <dbReference type="EMBL" id="MED6179296.1"/>
    </source>
</evidence>
<feature type="compositionally biased region" description="Basic residues" evidence="1">
    <location>
        <begin position="29"/>
        <end position="52"/>
    </location>
</feature>
<proteinExistence type="predicted"/>
<reference evidence="2 3" key="1">
    <citation type="journal article" date="2023" name="Plants (Basel)">
        <title>Bridging the Gap: Combining Genomics and Transcriptomics Approaches to Understand Stylosanthes scabra, an Orphan Legume from the Brazilian Caatinga.</title>
        <authorList>
            <person name="Ferreira-Neto J.R.C."/>
            <person name="da Silva M.D."/>
            <person name="Binneck E."/>
            <person name="de Melo N.F."/>
            <person name="da Silva R.H."/>
            <person name="de Melo A.L.T.M."/>
            <person name="Pandolfi V."/>
            <person name="Bustamante F.O."/>
            <person name="Brasileiro-Vidal A.C."/>
            <person name="Benko-Iseppon A.M."/>
        </authorList>
    </citation>
    <scope>NUCLEOTIDE SEQUENCE [LARGE SCALE GENOMIC DNA]</scope>
    <source>
        <tissue evidence="2">Leaves</tissue>
    </source>
</reference>
<feature type="non-terminal residue" evidence="2">
    <location>
        <position position="52"/>
    </location>
</feature>
<keyword evidence="3" id="KW-1185">Reference proteome</keyword>
<gene>
    <name evidence="2" type="ORF">PIB30_115780</name>
</gene>
<organism evidence="2 3">
    <name type="scientific">Stylosanthes scabra</name>
    <dbReference type="NCBI Taxonomy" id="79078"/>
    <lineage>
        <taxon>Eukaryota</taxon>
        <taxon>Viridiplantae</taxon>
        <taxon>Streptophyta</taxon>
        <taxon>Embryophyta</taxon>
        <taxon>Tracheophyta</taxon>
        <taxon>Spermatophyta</taxon>
        <taxon>Magnoliopsida</taxon>
        <taxon>eudicotyledons</taxon>
        <taxon>Gunneridae</taxon>
        <taxon>Pentapetalae</taxon>
        <taxon>rosids</taxon>
        <taxon>fabids</taxon>
        <taxon>Fabales</taxon>
        <taxon>Fabaceae</taxon>
        <taxon>Papilionoideae</taxon>
        <taxon>50 kb inversion clade</taxon>
        <taxon>dalbergioids sensu lato</taxon>
        <taxon>Dalbergieae</taxon>
        <taxon>Pterocarpus clade</taxon>
        <taxon>Stylosanthes</taxon>
    </lineage>
</organism>
<name>A0ABU6W066_9FABA</name>
<evidence type="ECO:0000256" key="1">
    <source>
        <dbReference type="SAM" id="MobiDB-lite"/>
    </source>
</evidence>
<feature type="region of interest" description="Disordered" evidence="1">
    <location>
        <begin position="27"/>
        <end position="52"/>
    </location>
</feature>
<dbReference type="EMBL" id="JASCZI010164697">
    <property type="protein sequence ID" value="MED6179296.1"/>
    <property type="molecule type" value="Genomic_DNA"/>
</dbReference>
<dbReference type="Proteomes" id="UP001341840">
    <property type="component" value="Unassembled WGS sequence"/>
</dbReference>
<accession>A0ABU6W066</accession>
<evidence type="ECO:0000313" key="3">
    <source>
        <dbReference type="Proteomes" id="UP001341840"/>
    </source>
</evidence>
<sequence>MTVPPSQMPWVGGPSAAQFHAYDEFPSHRNFRGGGRGRGRGRGFSHRYFHGR</sequence>
<comment type="caution">
    <text evidence="2">The sequence shown here is derived from an EMBL/GenBank/DDBJ whole genome shotgun (WGS) entry which is preliminary data.</text>
</comment>